<dbReference type="EMBL" id="CP034563">
    <property type="protein sequence ID" value="AZQ65137.1"/>
    <property type="molecule type" value="Genomic_DNA"/>
</dbReference>
<organism evidence="2 3">
    <name type="scientific">Flammeovirga pectinis</name>
    <dbReference type="NCBI Taxonomy" id="2494373"/>
    <lineage>
        <taxon>Bacteria</taxon>
        <taxon>Pseudomonadati</taxon>
        <taxon>Bacteroidota</taxon>
        <taxon>Cytophagia</taxon>
        <taxon>Cytophagales</taxon>
        <taxon>Flammeovirgaceae</taxon>
        <taxon>Flammeovirga</taxon>
    </lineage>
</organism>
<evidence type="ECO:0000256" key="1">
    <source>
        <dbReference type="SAM" id="SignalP"/>
    </source>
</evidence>
<keyword evidence="1" id="KW-0732">Signal</keyword>
<dbReference type="KEGG" id="fll:EI427_23255"/>
<dbReference type="OrthoDB" id="980796at2"/>
<dbReference type="Proteomes" id="UP000267268">
    <property type="component" value="Chromosome 2"/>
</dbReference>
<protein>
    <recommendedName>
        <fullName evidence="4">DUF4252 domain-containing protein</fullName>
    </recommendedName>
</protein>
<proteinExistence type="predicted"/>
<feature type="chain" id="PRO_5019578805" description="DUF4252 domain-containing protein" evidence="1">
    <location>
        <begin position="20"/>
        <end position="155"/>
    </location>
</feature>
<keyword evidence="3" id="KW-1185">Reference proteome</keyword>
<evidence type="ECO:0008006" key="4">
    <source>
        <dbReference type="Google" id="ProtNLM"/>
    </source>
</evidence>
<reference evidence="2 3" key="1">
    <citation type="submission" date="2018-12" db="EMBL/GenBank/DDBJ databases">
        <title>Flammeovirga pectinis sp. nov., isolated from the gut of the Korean scallop, Patinopecten yessoensis.</title>
        <authorList>
            <person name="Bae J.-W."/>
            <person name="Jeong Y.-S."/>
            <person name="Kang W."/>
        </authorList>
    </citation>
    <scope>NUCLEOTIDE SEQUENCE [LARGE SCALE GENOMIC DNA]</scope>
    <source>
        <strain evidence="2 3">L12M1</strain>
    </source>
</reference>
<evidence type="ECO:0000313" key="2">
    <source>
        <dbReference type="EMBL" id="AZQ65137.1"/>
    </source>
</evidence>
<accession>A0A3S9PAE2</accession>
<feature type="signal peptide" evidence="1">
    <location>
        <begin position="1"/>
        <end position="19"/>
    </location>
</feature>
<evidence type="ECO:0000313" key="3">
    <source>
        <dbReference type="Proteomes" id="UP000267268"/>
    </source>
</evidence>
<name>A0A3S9PAE2_9BACT</name>
<dbReference type="AlphaFoldDB" id="A0A3S9PAE2"/>
<gene>
    <name evidence="2" type="ORF">EI427_23255</name>
</gene>
<dbReference type="RefSeq" id="WP_126619559.1">
    <property type="nucleotide sequence ID" value="NZ_CP034563.1"/>
</dbReference>
<sequence>MKKLFFSFFLFIISLLSFAQSKLDHQEAKDYVEYYIYAYNIDTPTKVNQSIVSDGAYLSNTDIHFDYTVLINPKTDYIKGKEFDTLLLKIANSNKERLALLNNEYTSNYDIVVSYYFEDDSCLMIYENTDHLTKVCYYNADKSLVKTLNIKNNRG</sequence>